<protein>
    <submittedName>
        <fullName evidence="2">Uncharacterized protein</fullName>
    </submittedName>
</protein>
<evidence type="ECO:0000313" key="2">
    <source>
        <dbReference type="EMBL" id="MBX48030.1"/>
    </source>
</evidence>
<organism evidence="2">
    <name type="scientific">Rhizophora mucronata</name>
    <name type="common">Asiatic mangrove</name>
    <dbReference type="NCBI Taxonomy" id="61149"/>
    <lineage>
        <taxon>Eukaryota</taxon>
        <taxon>Viridiplantae</taxon>
        <taxon>Streptophyta</taxon>
        <taxon>Embryophyta</taxon>
        <taxon>Tracheophyta</taxon>
        <taxon>Spermatophyta</taxon>
        <taxon>Magnoliopsida</taxon>
        <taxon>eudicotyledons</taxon>
        <taxon>Gunneridae</taxon>
        <taxon>Pentapetalae</taxon>
        <taxon>rosids</taxon>
        <taxon>fabids</taxon>
        <taxon>Malpighiales</taxon>
        <taxon>Rhizophoraceae</taxon>
        <taxon>Rhizophora</taxon>
    </lineage>
</organism>
<accession>A0A2P2NZW9</accession>
<name>A0A2P2NZW9_RHIMU</name>
<dbReference type="EMBL" id="GGEC01067546">
    <property type="protein sequence ID" value="MBX48030.1"/>
    <property type="molecule type" value="Transcribed_RNA"/>
</dbReference>
<feature type="region of interest" description="Disordered" evidence="1">
    <location>
        <begin position="30"/>
        <end position="49"/>
    </location>
</feature>
<dbReference type="AlphaFoldDB" id="A0A2P2NZW9"/>
<reference evidence="2" key="1">
    <citation type="submission" date="2018-02" db="EMBL/GenBank/DDBJ databases">
        <title>Rhizophora mucronata_Transcriptome.</title>
        <authorList>
            <person name="Meera S.P."/>
            <person name="Sreeshan A."/>
            <person name="Augustine A."/>
        </authorList>
    </citation>
    <scope>NUCLEOTIDE SEQUENCE</scope>
    <source>
        <tissue evidence="2">Leaf</tissue>
    </source>
</reference>
<sequence>MSKSARQWKAKDESTLIRLIYAVNHSCTPLSISNNHAKSPGEIPNLLHH</sequence>
<proteinExistence type="predicted"/>
<evidence type="ECO:0000256" key="1">
    <source>
        <dbReference type="SAM" id="MobiDB-lite"/>
    </source>
</evidence>